<organism evidence="1 2">
    <name type="scientific">Araneus ventricosus</name>
    <name type="common">Orbweaver spider</name>
    <name type="synonym">Epeira ventricosa</name>
    <dbReference type="NCBI Taxonomy" id="182803"/>
    <lineage>
        <taxon>Eukaryota</taxon>
        <taxon>Metazoa</taxon>
        <taxon>Ecdysozoa</taxon>
        <taxon>Arthropoda</taxon>
        <taxon>Chelicerata</taxon>
        <taxon>Arachnida</taxon>
        <taxon>Araneae</taxon>
        <taxon>Araneomorphae</taxon>
        <taxon>Entelegynae</taxon>
        <taxon>Araneoidea</taxon>
        <taxon>Araneidae</taxon>
        <taxon>Araneus</taxon>
    </lineage>
</organism>
<evidence type="ECO:0000313" key="1">
    <source>
        <dbReference type="EMBL" id="GBL54199.1"/>
    </source>
</evidence>
<keyword evidence="2" id="KW-1185">Reference proteome</keyword>
<comment type="caution">
    <text evidence="1">The sequence shown here is derived from an EMBL/GenBank/DDBJ whole genome shotgun (WGS) entry which is preliminary data.</text>
</comment>
<evidence type="ECO:0000313" key="2">
    <source>
        <dbReference type="Proteomes" id="UP000499080"/>
    </source>
</evidence>
<reference evidence="1 2" key="1">
    <citation type="journal article" date="2019" name="Sci. Rep.">
        <title>Orb-weaving spider Araneus ventricosus genome elucidates the spidroin gene catalogue.</title>
        <authorList>
            <person name="Kono N."/>
            <person name="Nakamura H."/>
            <person name="Ohtoshi R."/>
            <person name="Moran D.A.P."/>
            <person name="Shinohara A."/>
            <person name="Yoshida Y."/>
            <person name="Fujiwara M."/>
            <person name="Mori M."/>
            <person name="Tomita M."/>
            <person name="Arakawa K."/>
        </authorList>
    </citation>
    <scope>NUCLEOTIDE SEQUENCE [LARGE SCALE GENOMIC DNA]</scope>
</reference>
<evidence type="ECO:0008006" key="3">
    <source>
        <dbReference type="Google" id="ProtNLM"/>
    </source>
</evidence>
<protein>
    <recommendedName>
        <fullName evidence="3">RNase H type-1 domain-containing protein</fullName>
    </recommendedName>
</protein>
<accession>A0A4Y1ZJS3</accession>
<name>A0A4Y1ZJS3_ARAVE</name>
<proteinExistence type="predicted"/>
<dbReference type="AlphaFoldDB" id="A0A4Y1ZJS3"/>
<gene>
    <name evidence="1" type="ORF">AVEN_40706_1</name>
</gene>
<dbReference type="EMBL" id="BGPR01150498">
    <property type="protein sequence ID" value="GBL54199.1"/>
    <property type="molecule type" value="Genomic_DNA"/>
</dbReference>
<sequence>MSVFSTTKSSHYTANFDLEDRVSIVSDSHPPAETIYTDSSHLEVETGYVFCVSQNNVQTHQWAGKLSPHNTVFQAETLTIKEAINWLILREYQHQSGVTASRHSEQFLPSKVQIHWSKKHNKPSFRTHQCILTGLRRMLVSSVTRQQTTLPNKLLKKELASIFRPRNVI</sequence>
<dbReference type="Proteomes" id="UP000499080">
    <property type="component" value="Unassembled WGS sequence"/>
</dbReference>